<dbReference type="InterPro" id="IPR000524">
    <property type="entry name" value="Tscrpt_reg_HTH_GntR"/>
</dbReference>
<dbReference type="InterPro" id="IPR036390">
    <property type="entry name" value="WH_DNA-bd_sf"/>
</dbReference>
<dbReference type="GO" id="GO:0003700">
    <property type="term" value="F:DNA-binding transcription factor activity"/>
    <property type="evidence" value="ECO:0007669"/>
    <property type="project" value="InterPro"/>
</dbReference>
<dbReference type="SMART" id="SM00345">
    <property type="entry name" value="HTH_GNTR"/>
    <property type="match status" value="2"/>
</dbReference>
<dbReference type="Gene3D" id="1.10.10.10">
    <property type="entry name" value="Winged helix-like DNA-binding domain superfamily/Winged helix DNA-binding domain"/>
    <property type="match status" value="2"/>
</dbReference>
<proteinExistence type="predicted"/>
<dbReference type="PRINTS" id="PR00035">
    <property type="entry name" value="HTHGNTR"/>
</dbReference>
<dbReference type="PANTHER" id="PTHR44846:SF17">
    <property type="entry name" value="GNTR-FAMILY TRANSCRIPTIONAL REGULATOR"/>
    <property type="match status" value="1"/>
</dbReference>
<dbReference type="InterPro" id="IPR036388">
    <property type="entry name" value="WH-like_DNA-bd_sf"/>
</dbReference>
<dbReference type="InterPro" id="IPR050679">
    <property type="entry name" value="Bact_HTH_transcr_reg"/>
</dbReference>
<keyword evidence="3" id="KW-0804">Transcription</keyword>
<evidence type="ECO:0000313" key="6">
    <source>
        <dbReference type="Proteomes" id="UP000295345"/>
    </source>
</evidence>
<dbReference type="PANTHER" id="PTHR44846">
    <property type="entry name" value="MANNOSYL-D-GLYCERATE TRANSPORT/METABOLISM SYSTEM REPRESSOR MNGR-RELATED"/>
    <property type="match status" value="1"/>
</dbReference>
<evidence type="ECO:0000256" key="2">
    <source>
        <dbReference type="ARBA" id="ARBA00023125"/>
    </source>
</evidence>
<dbReference type="Proteomes" id="UP000295345">
    <property type="component" value="Unassembled WGS sequence"/>
</dbReference>
<dbReference type="Pfam" id="PF00392">
    <property type="entry name" value="GntR"/>
    <property type="match status" value="2"/>
</dbReference>
<dbReference type="AlphaFoldDB" id="A0A4V2Y316"/>
<dbReference type="SUPFAM" id="SSF46785">
    <property type="entry name" value="Winged helix' DNA-binding domain"/>
    <property type="match status" value="2"/>
</dbReference>
<dbReference type="EMBL" id="SMKI01000132">
    <property type="protein sequence ID" value="TDC74795.1"/>
    <property type="molecule type" value="Genomic_DNA"/>
</dbReference>
<evidence type="ECO:0000256" key="3">
    <source>
        <dbReference type="ARBA" id="ARBA00023163"/>
    </source>
</evidence>
<dbReference type="GO" id="GO:0003677">
    <property type="term" value="F:DNA binding"/>
    <property type="evidence" value="ECO:0007669"/>
    <property type="project" value="UniProtKB-KW"/>
</dbReference>
<gene>
    <name evidence="5" type="ORF">E1283_14495</name>
</gene>
<name>A0A4V2Y316_9ACTN</name>
<feature type="domain" description="HTH gntR-type" evidence="4">
    <location>
        <begin position="88"/>
        <end position="156"/>
    </location>
</feature>
<keyword evidence="1" id="KW-0805">Transcription regulation</keyword>
<keyword evidence="2" id="KW-0238">DNA-binding</keyword>
<evidence type="ECO:0000259" key="4">
    <source>
        <dbReference type="PROSITE" id="PS50949"/>
    </source>
</evidence>
<evidence type="ECO:0000256" key="1">
    <source>
        <dbReference type="ARBA" id="ARBA00023015"/>
    </source>
</evidence>
<accession>A0A4V2Y316</accession>
<feature type="domain" description="HTH gntR-type" evidence="4">
    <location>
        <begin position="8"/>
        <end position="76"/>
    </location>
</feature>
<protein>
    <submittedName>
        <fullName evidence="5">GntR family transcriptional regulator</fullName>
    </submittedName>
</protein>
<reference evidence="5 6" key="1">
    <citation type="submission" date="2019-03" db="EMBL/GenBank/DDBJ databases">
        <title>Draft genome sequences of novel Actinobacteria.</title>
        <authorList>
            <person name="Sahin N."/>
            <person name="Ay H."/>
            <person name="Saygin H."/>
        </authorList>
    </citation>
    <scope>NUCLEOTIDE SEQUENCE [LARGE SCALE GENOMIC DNA]</scope>
    <source>
        <strain evidence="5 6">DSM 41900</strain>
    </source>
</reference>
<dbReference type="GO" id="GO:0045892">
    <property type="term" value="P:negative regulation of DNA-templated transcription"/>
    <property type="evidence" value="ECO:0007669"/>
    <property type="project" value="TreeGrafter"/>
</dbReference>
<dbReference type="OrthoDB" id="7363114at2"/>
<dbReference type="PROSITE" id="PS50949">
    <property type="entry name" value="HTH_GNTR"/>
    <property type="match status" value="2"/>
</dbReference>
<evidence type="ECO:0000313" key="5">
    <source>
        <dbReference type="EMBL" id="TDC74795.1"/>
    </source>
</evidence>
<organism evidence="5 6">
    <name type="scientific">Streptomyces hainanensis</name>
    <dbReference type="NCBI Taxonomy" id="402648"/>
    <lineage>
        <taxon>Bacteria</taxon>
        <taxon>Bacillati</taxon>
        <taxon>Actinomycetota</taxon>
        <taxon>Actinomycetes</taxon>
        <taxon>Kitasatosporales</taxon>
        <taxon>Streptomycetaceae</taxon>
        <taxon>Streptomyces</taxon>
    </lineage>
</organism>
<dbReference type="CDD" id="cd07377">
    <property type="entry name" value="WHTH_GntR"/>
    <property type="match status" value="2"/>
</dbReference>
<sequence>MSPRSTAWGAYAQIANVLRERIETGAFPSGELLPSEVRLSDEFHVARNTLRRALALLEAEGLIESLPGRGRVVRADQERGKGASGPRLPQFRRIASEIRAAIESGELAPGEALPSEAGLSARYGVSRGTARQALADLASAGLVEPVHGKGWFVRRR</sequence>
<comment type="caution">
    <text evidence="5">The sequence shown here is derived from an EMBL/GenBank/DDBJ whole genome shotgun (WGS) entry which is preliminary data.</text>
</comment>
<keyword evidence="6" id="KW-1185">Reference proteome</keyword>